<dbReference type="InterPro" id="IPR011701">
    <property type="entry name" value="MFS"/>
</dbReference>
<dbReference type="SUPFAM" id="SSF103473">
    <property type="entry name" value="MFS general substrate transporter"/>
    <property type="match status" value="1"/>
</dbReference>
<evidence type="ECO:0000256" key="4">
    <source>
        <dbReference type="ARBA" id="ARBA00022989"/>
    </source>
</evidence>
<comment type="subcellular location">
    <subcellularLocation>
        <location evidence="1">Membrane</location>
        <topology evidence="1">Multi-pass membrane protein</topology>
    </subcellularLocation>
</comment>
<feature type="transmembrane region" description="Helical" evidence="6">
    <location>
        <begin position="344"/>
        <end position="361"/>
    </location>
</feature>
<evidence type="ECO:0000256" key="3">
    <source>
        <dbReference type="ARBA" id="ARBA00022692"/>
    </source>
</evidence>
<evidence type="ECO:0000256" key="1">
    <source>
        <dbReference type="ARBA" id="ARBA00004141"/>
    </source>
</evidence>
<organism evidence="7">
    <name type="scientific">uncultured prokaryote</name>
    <dbReference type="NCBI Taxonomy" id="198431"/>
    <lineage>
        <taxon>unclassified sequences</taxon>
        <taxon>environmental samples</taxon>
    </lineage>
</organism>
<evidence type="ECO:0000256" key="2">
    <source>
        <dbReference type="ARBA" id="ARBA00022448"/>
    </source>
</evidence>
<protein>
    <submittedName>
        <fullName evidence="7">Putative multidrug resistance protein B</fullName>
    </submittedName>
</protein>
<accession>M1GMB5</accession>
<dbReference type="GO" id="GO:0016020">
    <property type="term" value="C:membrane"/>
    <property type="evidence" value="ECO:0007669"/>
    <property type="project" value="UniProtKB-SubCell"/>
</dbReference>
<feature type="transmembrane region" description="Helical" evidence="6">
    <location>
        <begin position="206"/>
        <end position="223"/>
    </location>
</feature>
<feature type="transmembrane region" description="Helical" evidence="6">
    <location>
        <begin position="145"/>
        <end position="167"/>
    </location>
</feature>
<feature type="transmembrane region" description="Helical" evidence="6">
    <location>
        <begin position="173"/>
        <end position="194"/>
    </location>
</feature>
<dbReference type="AlphaFoldDB" id="M1GMB5"/>
<sequence length="527" mass="57827">MINWHRYSKKLPASQFLLLNAALGIGHVVVVLGAGAFLPILPNVAASLGRGMPYAVWGQSDYVAAMAAAFLIARPLMRRYGARHTALGAYVLFAAAGLAVIASLSVYPLFTAARTVQGFAAGASIAPSLALLLEQYKSHHHRTATSLWTLATFMPFSVGPALGGYFGYVLGDWRLMFAAFSAVMLVVAGVIWALTGNSTRDPDAPLGRFFGLFAIFSAAVLAIQELYNVAILSDMTTHTLSSWWIVLAFLLLAWLFWIANGESETPLIRFSLFRHRNYAFGLAMLCIAFTGIQGSLVQYVLRIQSIEGYTAWHAGLLFLPIFVLSKPMSLRAHHWIHHGYDPRLLACAGAVGFAASFWWMGEYVRPTTWETLLWPQLLEGAALGVFITAMNAIILTNVPPPEQIHAVDVINTARTIAAAWIIAMSDVFWDRYAASARNHLTSPDIGNAERWIAGRYPESVAPGTTWFHELGTRVTEQAGWITFNAMFHTLAVCFAAFAALIWLASARHISHRVDDQERVVESLGEDL</sequence>
<feature type="transmembrane region" description="Helical" evidence="6">
    <location>
        <begin position="54"/>
        <end position="73"/>
    </location>
</feature>
<feature type="transmembrane region" description="Helical" evidence="6">
    <location>
        <begin position="116"/>
        <end position="133"/>
    </location>
</feature>
<dbReference type="EMBL" id="JQ815894">
    <property type="protein sequence ID" value="AGE14068.1"/>
    <property type="molecule type" value="Genomic_DNA"/>
</dbReference>
<dbReference type="GO" id="GO:0022857">
    <property type="term" value="F:transmembrane transporter activity"/>
    <property type="evidence" value="ECO:0007669"/>
    <property type="project" value="InterPro"/>
</dbReference>
<name>M1GMB5_9ZZZZ</name>
<feature type="transmembrane region" description="Helical" evidence="6">
    <location>
        <begin position="16"/>
        <end position="42"/>
    </location>
</feature>
<evidence type="ECO:0000313" key="7">
    <source>
        <dbReference type="EMBL" id="AGE14068.1"/>
    </source>
</evidence>
<feature type="transmembrane region" description="Helical" evidence="6">
    <location>
        <begin position="85"/>
        <end position="110"/>
    </location>
</feature>
<evidence type="ECO:0000256" key="5">
    <source>
        <dbReference type="ARBA" id="ARBA00023136"/>
    </source>
</evidence>
<feature type="transmembrane region" description="Helical" evidence="6">
    <location>
        <begin position="373"/>
        <end position="394"/>
    </location>
</feature>
<feature type="transmembrane region" description="Helical" evidence="6">
    <location>
        <begin position="406"/>
        <end position="423"/>
    </location>
</feature>
<dbReference type="Pfam" id="PF07690">
    <property type="entry name" value="MFS_1"/>
    <property type="match status" value="1"/>
</dbReference>
<feature type="transmembrane region" description="Helical" evidence="6">
    <location>
        <begin position="279"/>
        <end position="300"/>
    </location>
</feature>
<keyword evidence="4 6" id="KW-1133">Transmembrane helix</keyword>
<dbReference type="InterPro" id="IPR036259">
    <property type="entry name" value="MFS_trans_sf"/>
</dbReference>
<keyword evidence="3 6" id="KW-0812">Transmembrane</keyword>
<proteinExistence type="predicted"/>
<reference evidence="7" key="1">
    <citation type="journal article" date="2013" name="Appl. Environ. Microbiol.">
        <title>RubisCO Gene Clusters Found in a Metagenome Microarray from Acid Mine Drainage.</title>
        <authorList>
            <person name="Guo X."/>
            <person name="Yin H."/>
            <person name="Cong J."/>
            <person name="Dai Z."/>
            <person name="Liang Y."/>
            <person name="Liu X."/>
        </authorList>
    </citation>
    <scope>NUCLEOTIDE SEQUENCE</scope>
</reference>
<dbReference type="PANTHER" id="PTHR42718">
    <property type="entry name" value="MAJOR FACILITATOR SUPERFAMILY MULTIDRUG TRANSPORTER MFSC"/>
    <property type="match status" value="1"/>
</dbReference>
<feature type="transmembrane region" description="Helical" evidence="6">
    <location>
        <begin position="243"/>
        <end position="259"/>
    </location>
</feature>
<dbReference type="Gene3D" id="1.20.1250.20">
    <property type="entry name" value="MFS general substrate transporter like domains"/>
    <property type="match status" value="1"/>
</dbReference>
<dbReference type="PANTHER" id="PTHR42718:SF9">
    <property type="entry name" value="MAJOR FACILITATOR SUPERFAMILY MULTIDRUG TRANSPORTER MFSC"/>
    <property type="match status" value="1"/>
</dbReference>
<feature type="transmembrane region" description="Helical" evidence="6">
    <location>
        <begin position="306"/>
        <end position="324"/>
    </location>
</feature>
<evidence type="ECO:0000256" key="6">
    <source>
        <dbReference type="SAM" id="Phobius"/>
    </source>
</evidence>
<feature type="transmembrane region" description="Helical" evidence="6">
    <location>
        <begin position="480"/>
        <end position="503"/>
    </location>
</feature>
<keyword evidence="2" id="KW-0813">Transport</keyword>
<keyword evidence="5 6" id="KW-0472">Membrane</keyword>